<evidence type="ECO:0000313" key="2">
    <source>
        <dbReference type="EMBL" id="QEE29769.1"/>
    </source>
</evidence>
<dbReference type="OrthoDB" id="126632at2"/>
<evidence type="ECO:0000313" key="3">
    <source>
        <dbReference type="Proteomes" id="UP000321820"/>
    </source>
</evidence>
<dbReference type="EMBL" id="CP042806">
    <property type="protein sequence ID" value="QEE29769.1"/>
    <property type="molecule type" value="Genomic_DNA"/>
</dbReference>
<name>A0A5B9EDG5_9BACT</name>
<feature type="compositionally biased region" description="Basic and acidic residues" evidence="1">
    <location>
        <begin position="10"/>
        <end position="25"/>
    </location>
</feature>
<feature type="region of interest" description="Disordered" evidence="1">
    <location>
        <begin position="1"/>
        <end position="62"/>
    </location>
</feature>
<proteinExistence type="predicted"/>
<dbReference type="Proteomes" id="UP000321820">
    <property type="component" value="Chromosome"/>
</dbReference>
<dbReference type="AlphaFoldDB" id="A0A5B9EDG5"/>
<dbReference type="RefSeq" id="WP_147649039.1">
    <property type="nucleotide sequence ID" value="NZ_CP042806.1"/>
</dbReference>
<keyword evidence="3" id="KW-1185">Reference proteome</keyword>
<gene>
    <name evidence="2" type="ORF">FTW19_18330</name>
</gene>
<accession>A0A5B9EDG5</accession>
<sequence>MGTGVNSTKDPGRPSHEALVHREGDTENLNGVNQKAMESARRGQQRMKQNEGKVPGSKVFTK</sequence>
<evidence type="ECO:0000256" key="1">
    <source>
        <dbReference type="SAM" id="MobiDB-lite"/>
    </source>
</evidence>
<organism evidence="2 3">
    <name type="scientific">Terriglobus albidus</name>
    <dbReference type="NCBI Taxonomy" id="1592106"/>
    <lineage>
        <taxon>Bacteria</taxon>
        <taxon>Pseudomonadati</taxon>
        <taxon>Acidobacteriota</taxon>
        <taxon>Terriglobia</taxon>
        <taxon>Terriglobales</taxon>
        <taxon>Acidobacteriaceae</taxon>
        <taxon>Terriglobus</taxon>
    </lineage>
</organism>
<dbReference type="KEGG" id="talb:FTW19_18330"/>
<protein>
    <submittedName>
        <fullName evidence="2">Uncharacterized protein</fullName>
    </submittedName>
</protein>
<reference evidence="2 3" key="1">
    <citation type="submission" date="2019-08" db="EMBL/GenBank/DDBJ databases">
        <title>Complete genome sequence of Terriglobus albidus strain ORNL.</title>
        <authorList>
            <person name="Podar M."/>
        </authorList>
    </citation>
    <scope>NUCLEOTIDE SEQUENCE [LARGE SCALE GENOMIC DNA]</scope>
    <source>
        <strain evidence="2 3">ORNL</strain>
    </source>
</reference>